<comment type="caution">
    <text evidence="1">The sequence shown here is derived from an EMBL/GenBank/DDBJ whole genome shotgun (WGS) entry which is preliminary data.</text>
</comment>
<dbReference type="Proteomes" id="UP001501725">
    <property type="component" value="Unassembled WGS sequence"/>
</dbReference>
<sequence length="145" mass="17110">MASAFQRTMQVRWSDLDPNFHLRHSVYYDWGAYLRVEFLNESGLTPALMQQLGIGPILFREECTFRREIRPGDEVSINLSLWRGRRDFSRWSFRHEIIKNGDTLAAVLVVDGAWMDVRQRKLCTPPEQVHHLFEAMPKAEGFEWQ</sequence>
<name>A0ABP8HJ50_9BACT</name>
<evidence type="ECO:0008006" key="3">
    <source>
        <dbReference type="Google" id="ProtNLM"/>
    </source>
</evidence>
<keyword evidence="2" id="KW-1185">Reference proteome</keyword>
<dbReference type="Gene3D" id="3.10.129.10">
    <property type="entry name" value="Hotdog Thioesterase"/>
    <property type="match status" value="1"/>
</dbReference>
<dbReference type="InterPro" id="IPR050563">
    <property type="entry name" value="4-hydroxybenzoyl-CoA_TE"/>
</dbReference>
<dbReference type="PANTHER" id="PTHR31793">
    <property type="entry name" value="4-HYDROXYBENZOYL-COA THIOESTERASE FAMILY MEMBER"/>
    <property type="match status" value="1"/>
</dbReference>
<proteinExistence type="predicted"/>
<dbReference type="EMBL" id="BAABGY010000012">
    <property type="protein sequence ID" value="GAA4339924.1"/>
    <property type="molecule type" value="Genomic_DNA"/>
</dbReference>
<dbReference type="CDD" id="cd00586">
    <property type="entry name" value="4HBT"/>
    <property type="match status" value="1"/>
</dbReference>
<protein>
    <recommendedName>
        <fullName evidence="3">Thioesterase</fullName>
    </recommendedName>
</protein>
<evidence type="ECO:0000313" key="1">
    <source>
        <dbReference type="EMBL" id="GAA4339924.1"/>
    </source>
</evidence>
<organism evidence="1 2">
    <name type="scientific">Flaviaesturariibacter amylovorans</name>
    <dbReference type="NCBI Taxonomy" id="1084520"/>
    <lineage>
        <taxon>Bacteria</taxon>
        <taxon>Pseudomonadati</taxon>
        <taxon>Bacteroidota</taxon>
        <taxon>Chitinophagia</taxon>
        <taxon>Chitinophagales</taxon>
        <taxon>Chitinophagaceae</taxon>
        <taxon>Flaviaestuariibacter</taxon>
    </lineage>
</organism>
<dbReference type="RefSeq" id="WP_345257362.1">
    <property type="nucleotide sequence ID" value="NZ_BAABGY010000012.1"/>
</dbReference>
<dbReference type="InterPro" id="IPR029069">
    <property type="entry name" value="HotDog_dom_sf"/>
</dbReference>
<accession>A0ABP8HJ50</accession>
<gene>
    <name evidence="1" type="ORF">GCM10023184_37330</name>
</gene>
<dbReference type="Pfam" id="PF13279">
    <property type="entry name" value="4HBT_2"/>
    <property type="match status" value="1"/>
</dbReference>
<dbReference type="SUPFAM" id="SSF54637">
    <property type="entry name" value="Thioesterase/thiol ester dehydrase-isomerase"/>
    <property type="match status" value="1"/>
</dbReference>
<reference evidence="2" key="1">
    <citation type="journal article" date="2019" name="Int. J. Syst. Evol. Microbiol.">
        <title>The Global Catalogue of Microorganisms (GCM) 10K type strain sequencing project: providing services to taxonomists for standard genome sequencing and annotation.</title>
        <authorList>
            <consortium name="The Broad Institute Genomics Platform"/>
            <consortium name="The Broad Institute Genome Sequencing Center for Infectious Disease"/>
            <person name="Wu L."/>
            <person name="Ma J."/>
        </authorList>
    </citation>
    <scope>NUCLEOTIDE SEQUENCE [LARGE SCALE GENOMIC DNA]</scope>
    <source>
        <strain evidence="2">JCM 17919</strain>
    </source>
</reference>
<evidence type="ECO:0000313" key="2">
    <source>
        <dbReference type="Proteomes" id="UP001501725"/>
    </source>
</evidence>
<dbReference type="PANTHER" id="PTHR31793:SF24">
    <property type="entry name" value="LONG-CHAIN ACYL-COA THIOESTERASE FADM"/>
    <property type="match status" value="1"/>
</dbReference>